<dbReference type="EMBL" id="VTPC01003218">
    <property type="protein sequence ID" value="KAF2898855.1"/>
    <property type="molecule type" value="Genomic_DNA"/>
</dbReference>
<proteinExistence type="predicted"/>
<organism evidence="2 3">
    <name type="scientific">Ignelater luminosus</name>
    <name type="common">Cucubano</name>
    <name type="synonym">Pyrophorus luminosus</name>
    <dbReference type="NCBI Taxonomy" id="2038154"/>
    <lineage>
        <taxon>Eukaryota</taxon>
        <taxon>Metazoa</taxon>
        <taxon>Ecdysozoa</taxon>
        <taxon>Arthropoda</taxon>
        <taxon>Hexapoda</taxon>
        <taxon>Insecta</taxon>
        <taxon>Pterygota</taxon>
        <taxon>Neoptera</taxon>
        <taxon>Endopterygota</taxon>
        <taxon>Coleoptera</taxon>
        <taxon>Polyphaga</taxon>
        <taxon>Elateriformia</taxon>
        <taxon>Elateroidea</taxon>
        <taxon>Elateridae</taxon>
        <taxon>Agrypninae</taxon>
        <taxon>Pyrophorini</taxon>
        <taxon>Ignelater</taxon>
    </lineage>
</organism>
<feature type="region of interest" description="Disordered" evidence="1">
    <location>
        <begin position="1"/>
        <end position="46"/>
    </location>
</feature>
<gene>
    <name evidence="2" type="ORF">ILUMI_07313</name>
</gene>
<dbReference type="Proteomes" id="UP000801492">
    <property type="component" value="Unassembled WGS sequence"/>
</dbReference>
<keyword evidence="3" id="KW-1185">Reference proteome</keyword>
<feature type="compositionally biased region" description="Basic and acidic residues" evidence="1">
    <location>
        <begin position="9"/>
        <end position="22"/>
    </location>
</feature>
<name>A0A8K0DDR4_IGNLU</name>
<feature type="compositionally biased region" description="Basic and acidic residues" evidence="1">
    <location>
        <begin position="33"/>
        <end position="46"/>
    </location>
</feature>
<comment type="caution">
    <text evidence="2">The sequence shown here is derived from an EMBL/GenBank/DDBJ whole genome shotgun (WGS) entry which is preliminary data.</text>
</comment>
<dbReference type="AlphaFoldDB" id="A0A8K0DDR4"/>
<accession>A0A8K0DDR4</accession>
<protein>
    <submittedName>
        <fullName evidence="2">Uncharacterized protein</fullName>
    </submittedName>
</protein>
<evidence type="ECO:0000313" key="3">
    <source>
        <dbReference type="Proteomes" id="UP000801492"/>
    </source>
</evidence>
<sequence>MESDEYSTDDGKRKRSPEDTKSKMFARSKKTPRTPEKKKKNDMTRNEIEVQRKIRRIAQEEKKKGKQVEMGFLKIIIDKKQFRWNNNKEDIEEILPKN</sequence>
<evidence type="ECO:0000256" key="1">
    <source>
        <dbReference type="SAM" id="MobiDB-lite"/>
    </source>
</evidence>
<reference evidence="2" key="1">
    <citation type="submission" date="2019-08" db="EMBL/GenBank/DDBJ databases">
        <title>The genome of the North American firefly Photinus pyralis.</title>
        <authorList>
            <consortium name="Photinus pyralis genome working group"/>
            <person name="Fallon T.R."/>
            <person name="Sander Lower S.E."/>
            <person name="Weng J.-K."/>
        </authorList>
    </citation>
    <scope>NUCLEOTIDE SEQUENCE</scope>
    <source>
        <strain evidence="2">TRF0915ILg1</strain>
        <tissue evidence="2">Whole body</tissue>
    </source>
</reference>
<evidence type="ECO:0000313" key="2">
    <source>
        <dbReference type="EMBL" id="KAF2898855.1"/>
    </source>
</evidence>
<dbReference type="OrthoDB" id="6779946at2759"/>